<dbReference type="InterPro" id="IPR003711">
    <property type="entry name" value="CarD-like/TRCF_RID"/>
</dbReference>
<organism evidence="2 3">
    <name type="scientific">Auritidibacter ignavus</name>
    <dbReference type="NCBI Taxonomy" id="678932"/>
    <lineage>
        <taxon>Bacteria</taxon>
        <taxon>Bacillati</taxon>
        <taxon>Actinomycetota</taxon>
        <taxon>Actinomycetes</taxon>
        <taxon>Micrococcales</taxon>
        <taxon>Micrococcaceae</taxon>
        <taxon>Auritidibacter</taxon>
    </lineage>
</organism>
<dbReference type="GO" id="GO:0009303">
    <property type="term" value="P:rRNA transcription"/>
    <property type="evidence" value="ECO:0007669"/>
    <property type="project" value="TreeGrafter"/>
</dbReference>
<dbReference type="SMART" id="SM01058">
    <property type="entry name" value="CarD_TRCF"/>
    <property type="match status" value="1"/>
</dbReference>
<feature type="domain" description="CarD-like/TRCF RNAP-interacting" evidence="1">
    <location>
        <begin position="2"/>
        <end position="112"/>
    </location>
</feature>
<dbReference type="Pfam" id="PF21095">
    <property type="entry name" value="CarD_C"/>
    <property type="match status" value="1"/>
</dbReference>
<dbReference type="Pfam" id="PF02559">
    <property type="entry name" value="CarD_TRCF_RID"/>
    <property type="match status" value="1"/>
</dbReference>
<evidence type="ECO:0000313" key="2">
    <source>
        <dbReference type="EMBL" id="WGH92166.1"/>
    </source>
</evidence>
<evidence type="ECO:0000259" key="1">
    <source>
        <dbReference type="SMART" id="SM01058"/>
    </source>
</evidence>
<dbReference type="PANTHER" id="PTHR38447">
    <property type="entry name" value="TRANSCRIPTION FACTOR YDEB-RELATED"/>
    <property type="match status" value="1"/>
</dbReference>
<sequence>MRLTPGKFVVHPQHGPAEVVSRNTKKIKGEDVDYVVLEVQEQRLQIAVPESSLSEIGVRDLSSHTRLRKLMSLLAKDGDTLEKQWSRRLKALREKLATGDLDNVAEVARDLYRRQKEKELSMAERNLYQEAKDMIIAEVALVLDVDHDEAERTIDGAIDGVPLTRLGLDRGKESKEDKEKEASMA</sequence>
<reference evidence="2 3" key="1">
    <citation type="submission" date="2023-03" db="EMBL/GenBank/DDBJ databases">
        <title>Complete genome sequences of several Auritidibacter ignavus strains isolated from ear infections.</title>
        <authorList>
            <person name="Baehr T."/>
            <person name="Baumhoegger A.M."/>
        </authorList>
    </citation>
    <scope>NUCLEOTIDE SEQUENCE [LARGE SCALE GENOMIC DNA]</scope>
    <source>
        <strain evidence="2 3">BABAE-6</strain>
    </source>
</reference>
<dbReference type="SUPFAM" id="SSF141259">
    <property type="entry name" value="CarD-like"/>
    <property type="match status" value="1"/>
</dbReference>
<proteinExistence type="predicted"/>
<name>A0AAJ6AF88_9MICC</name>
<dbReference type="AlphaFoldDB" id="A0AAJ6AF88"/>
<dbReference type="Gene3D" id="2.40.10.170">
    <property type="match status" value="1"/>
</dbReference>
<dbReference type="RefSeq" id="WP_110099928.1">
    <property type="nucleotide sequence ID" value="NZ_CP122561.1"/>
</dbReference>
<dbReference type="InterPro" id="IPR052531">
    <property type="entry name" value="CarD-like_regulator"/>
</dbReference>
<dbReference type="Proteomes" id="UP001224674">
    <property type="component" value="Chromosome"/>
</dbReference>
<dbReference type="Gene3D" id="1.20.58.1290">
    <property type="entry name" value="CarD-like, C-terminal domain"/>
    <property type="match status" value="1"/>
</dbReference>
<accession>A0AAJ6AF88</accession>
<dbReference type="InterPro" id="IPR036101">
    <property type="entry name" value="CarD-like/TRCF_RID_sf"/>
</dbReference>
<gene>
    <name evidence="2" type="ORF">QDX21_07440</name>
</gene>
<dbReference type="InterPro" id="IPR048792">
    <property type="entry name" value="CarD_C"/>
</dbReference>
<protein>
    <submittedName>
        <fullName evidence="2">CarD family transcriptional regulator</fullName>
    </submittedName>
</protein>
<dbReference type="InterPro" id="IPR042215">
    <property type="entry name" value="CarD-like_C"/>
</dbReference>
<dbReference type="PANTHER" id="PTHR38447:SF1">
    <property type="entry name" value="RNA POLYMERASE-BINDING TRANSCRIPTION FACTOR CARD"/>
    <property type="match status" value="1"/>
</dbReference>
<dbReference type="EMBL" id="CP122566">
    <property type="protein sequence ID" value="WGH92166.1"/>
    <property type="molecule type" value="Genomic_DNA"/>
</dbReference>
<dbReference type="GeneID" id="83696532"/>
<keyword evidence="3" id="KW-1185">Reference proteome</keyword>
<evidence type="ECO:0000313" key="3">
    <source>
        <dbReference type="Proteomes" id="UP001224674"/>
    </source>
</evidence>